<comment type="caution">
    <text evidence="9">Lacks conserved residue(s) required for the propagation of feature annotation.</text>
</comment>
<comment type="similarity">
    <text evidence="2 9">Belongs to the SecG family.</text>
</comment>
<evidence type="ECO:0000256" key="5">
    <source>
        <dbReference type="ARBA" id="ARBA00022927"/>
    </source>
</evidence>
<dbReference type="InterPro" id="IPR004692">
    <property type="entry name" value="SecG"/>
</dbReference>
<dbReference type="GO" id="GO:0015450">
    <property type="term" value="F:protein-transporting ATPase activity"/>
    <property type="evidence" value="ECO:0007669"/>
    <property type="project" value="UniProtKB-UniRule"/>
</dbReference>
<comment type="subcellular location">
    <subcellularLocation>
        <location evidence="9">Cell membrane</location>
        <topology evidence="9">Multi-pass membrane protein</topology>
    </subcellularLocation>
    <subcellularLocation>
        <location evidence="1">Membrane</location>
        <topology evidence="1">Multi-pass membrane protein</topology>
    </subcellularLocation>
</comment>
<dbReference type="KEGG" id="mhd:Marky_1564"/>
<comment type="function">
    <text evidence="9">Involved in protein export. Participates in an early event of protein translocation.</text>
</comment>
<protein>
    <recommendedName>
        <fullName evidence="9">Protein-export membrane protein SecG</fullName>
    </recommendedName>
</protein>
<dbReference type="GO" id="GO:0009306">
    <property type="term" value="P:protein secretion"/>
    <property type="evidence" value="ECO:0007669"/>
    <property type="project" value="UniProtKB-UniRule"/>
</dbReference>
<dbReference type="GO" id="GO:0005886">
    <property type="term" value="C:plasma membrane"/>
    <property type="evidence" value="ECO:0007669"/>
    <property type="project" value="UniProtKB-SubCell"/>
</dbReference>
<accession>F2NQT5</accession>
<feature type="transmembrane region" description="Helical" evidence="9">
    <location>
        <begin position="55"/>
        <end position="73"/>
    </location>
</feature>
<dbReference type="NCBIfam" id="TIGR00810">
    <property type="entry name" value="secG"/>
    <property type="match status" value="1"/>
</dbReference>
<dbReference type="eggNOG" id="COG1314">
    <property type="taxonomic scope" value="Bacteria"/>
</dbReference>
<evidence type="ECO:0000256" key="4">
    <source>
        <dbReference type="ARBA" id="ARBA00022692"/>
    </source>
</evidence>
<evidence type="ECO:0000313" key="10">
    <source>
        <dbReference type="EMBL" id="AEB12299.1"/>
    </source>
</evidence>
<name>F2NQT5_MARHT</name>
<dbReference type="RefSeq" id="WP_013704346.1">
    <property type="nucleotide sequence ID" value="NC_015387.1"/>
</dbReference>
<evidence type="ECO:0000256" key="9">
    <source>
        <dbReference type="RuleBase" id="RU365087"/>
    </source>
</evidence>
<keyword evidence="6 9" id="KW-1133">Transmembrane helix</keyword>
<reference evidence="10 11" key="1">
    <citation type="journal article" date="2012" name="Stand. Genomic Sci.">
        <title>Complete genome sequence of the aerobic, heterotroph Marinithermus hydrothermalis type strain (T1(T)) from a deep-sea hydrothermal vent chimney.</title>
        <authorList>
            <person name="Copeland A."/>
            <person name="Gu W."/>
            <person name="Yasawong M."/>
            <person name="Lapidus A."/>
            <person name="Lucas S."/>
            <person name="Deshpande S."/>
            <person name="Pagani I."/>
            <person name="Tapia R."/>
            <person name="Cheng J.F."/>
            <person name="Goodwin L.A."/>
            <person name="Pitluck S."/>
            <person name="Liolios K."/>
            <person name="Ivanova N."/>
            <person name="Mavromatis K."/>
            <person name="Mikhailova N."/>
            <person name="Pati A."/>
            <person name="Chen A."/>
            <person name="Palaniappan K."/>
            <person name="Land M."/>
            <person name="Pan C."/>
            <person name="Brambilla E.M."/>
            <person name="Rohde M."/>
            <person name="Tindall B.J."/>
            <person name="Sikorski J."/>
            <person name="Goker M."/>
            <person name="Detter J.C."/>
            <person name="Bristow J."/>
            <person name="Eisen J.A."/>
            <person name="Markowitz V."/>
            <person name="Hugenholtz P."/>
            <person name="Kyrpides N.C."/>
            <person name="Klenk H.P."/>
            <person name="Woyke T."/>
        </authorList>
    </citation>
    <scope>NUCLEOTIDE SEQUENCE [LARGE SCALE GENOMIC DNA]</scope>
    <source>
        <strain evidence="11">DSM 14884 / JCM 11576 / T1</strain>
    </source>
</reference>
<dbReference type="EMBL" id="CP002630">
    <property type="protein sequence ID" value="AEB12299.1"/>
    <property type="molecule type" value="Genomic_DNA"/>
</dbReference>
<evidence type="ECO:0000256" key="6">
    <source>
        <dbReference type="ARBA" id="ARBA00022989"/>
    </source>
</evidence>
<keyword evidence="4 9" id="KW-0812">Transmembrane</keyword>
<dbReference type="AlphaFoldDB" id="F2NQT5"/>
<keyword evidence="9" id="KW-1003">Cell membrane</keyword>
<evidence type="ECO:0000256" key="7">
    <source>
        <dbReference type="ARBA" id="ARBA00023010"/>
    </source>
</evidence>
<keyword evidence="3 9" id="KW-0813">Transport</keyword>
<keyword evidence="5 9" id="KW-0653">Protein transport</keyword>
<dbReference type="OrthoDB" id="33195at2"/>
<proteinExistence type="inferred from homology"/>
<keyword evidence="11" id="KW-1185">Reference proteome</keyword>
<keyword evidence="8 9" id="KW-0472">Membrane</keyword>
<dbReference type="Proteomes" id="UP000007030">
    <property type="component" value="Chromosome"/>
</dbReference>
<evidence type="ECO:0000256" key="8">
    <source>
        <dbReference type="ARBA" id="ARBA00023136"/>
    </source>
</evidence>
<dbReference type="PRINTS" id="PR01651">
    <property type="entry name" value="SECGEXPORT"/>
</dbReference>
<dbReference type="STRING" id="869210.Marky_1564"/>
<dbReference type="HOGENOM" id="CLU_196906_0_0_0"/>
<evidence type="ECO:0000256" key="1">
    <source>
        <dbReference type="ARBA" id="ARBA00004141"/>
    </source>
</evidence>
<gene>
    <name evidence="10" type="ordered locus">Marky_1564</name>
</gene>
<sequence length="75" mass="7815">MDILYVLLILVYLGIAIGLVALVLAQEPKTGGGDLLGGQTDLFAARGVTGGMYRLTVWMGAAFAVLALLIGLLPR</sequence>
<evidence type="ECO:0000256" key="3">
    <source>
        <dbReference type="ARBA" id="ARBA00022448"/>
    </source>
</evidence>
<dbReference type="Pfam" id="PF03840">
    <property type="entry name" value="SecG"/>
    <property type="match status" value="1"/>
</dbReference>
<organism evidence="10 11">
    <name type="scientific">Marinithermus hydrothermalis (strain DSM 14884 / JCM 11576 / T1)</name>
    <dbReference type="NCBI Taxonomy" id="869210"/>
    <lineage>
        <taxon>Bacteria</taxon>
        <taxon>Thermotogati</taxon>
        <taxon>Deinococcota</taxon>
        <taxon>Deinococci</taxon>
        <taxon>Thermales</taxon>
        <taxon>Thermaceae</taxon>
        <taxon>Marinithermus</taxon>
    </lineage>
</organism>
<evidence type="ECO:0000313" key="11">
    <source>
        <dbReference type="Proteomes" id="UP000007030"/>
    </source>
</evidence>
<keyword evidence="7 9" id="KW-0811">Translocation</keyword>
<evidence type="ECO:0000256" key="2">
    <source>
        <dbReference type="ARBA" id="ARBA00008445"/>
    </source>
</evidence>